<name>A0A1G9KUQ1_9BACT</name>
<gene>
    <name evidence="4" type="ORF">SAMN05660337_3223</name>
</gene>
<reference evidence="5" key="1">
    <citation type="submission" date="2016-10" db="EMBL/GenBank/DDBJ databases">
        <authorList>
            <person name="Varghese N."/>
            <person name="Submissions S."/>
        </authorList>
    </citation>
    <scope>NUCLEOTIDE SEQUENCE [LARGE SCALE GENOMIC DNA]</scope>
    <source>
        <strain evidence="5">DSM 16995</strain>
    </source>
</reference>
<dbReference type="OrthoDB" id="5445961at2"/>
<dbReference type="STRING" id="246191.SAMN05660337_3223"/>
<evidence type="ECO:0000313" key="4">
    <source>
        <dbReference type="EMBL" id="SDL53441.1"/>
    </source>
</evidence>
<dbReference type="EMBL" id="FNGA01000005">
    <property type="protein sequence ID" value="SDL53441.1"/>
    <property type="molecule type" value="Genomic_DNA"/>
</dbReference>
<dbReference type="AlphaFoldDB" id="A0A1G9KUQ1"/>
<accession>A0A1G9KUQ1</accession>
<evidence type="ECO:0000256" key="2">
    <source>
        <dbReference type="SAM" id="MobiDB-lite"/>
    </source>
</evidence>
<evidence type="ECO:0000256" key="3">
    <source>
        <dbReference type="SAM" id="SignalP"/>
    </source>
</evidence>
<feature type="compositionally biased region" description="Low complexity" evidence="2">
    <location>
        <begin position="508"/>
        <end position="550"/>
    </location>
</feature>
<feature type="coiled-coil region" evidence="1">
    <location>
        <begin position="154"/>
        <end position="181"/>
    </location>
</feature>
<feature type="chain" id="PRO_5011661301" description="LPP20 lipoprotein" evidence="3">
    <location>
        <begin position="28"/>
        <end position="556"/>
    </location>
</feature>
<protein>
    <recommendedName>
        <fullName evidence="6">LPP20 lipoprotein</fullName>
    </recommendedName>
</protein>
<sequence length="556" mass="60088">MRSGTTKLAGILAVSMVMLMASSIAFAVEYSDEKAQEEQVVQDASKDVSLNAAQKAMATSQPSSVPAMSVDDMVAQFLSRAGYMQGWNDKKETFIAVGTSVLDSEDPSYDDSFMIKRSLKSMEATLDAKSQIIKFIRTDMSVMDQASTPGTDLSAQFKEKIDKLQMKIEAQRKRLVALLKDVNAADAAALEGATFGDRLNRLMDAAIKKLDETYSSEQIEEKKRAKFEQAKSRYQDARGEYDKTEAQLNALTGSKKETLKSSVETMAAMPLMGGLVLGQFEAWSADDEKFHTAIVMMWSKKMEEIVRGYLAGENMTVPPGKISITDYVNNNDWSCSTGGRRFRDNGGNIYFIGIGAAAVGSSASSEKRARGISSLNAQKEVATAIFADVSSYEKAEQMMETYNGGTGKDTSVAAESFASELSQSMKNRTITGMQKLYSRKVKHPISGQTIYVSIYGVSGQSARQALMMEESNYLTRIMDVKSQQVHKGTKAGHDSAVQNAKADKTSYNQAKAQASSNVSSQANQAQPAVNSNPGVSSGAGASSGVYSGAGQDDASW</sequence>
<evidence type="ECO:0000256" key="1">
    <source>
        <dbReference type="SAM" id="Coils"/>
    </source>
</evidence>
<proteinExistence type="predicted"/>
<feature type="signal peptide" evidence="3">
    <location>
        <begin position="1"/>
        <end position="27"/>
    </location>
</feature>
<organism evidence="4 5">
    <name type="scientific">Maridesulfovibrio ferrireducens</name>
    <dbReference type="NCBI Taxonomy" id="246191"/>
    <lineage>
        <taxon>Bacteria</taxon>
        <taxon>Pseudomonadati</taxon>
        <taxon>Thermodesulfobacteriota</taxon>
        <taxon>Desulfovibrionia</taxon>
        <taxon>Desulfovibrionales</taxon>
        <taxon>Desulfovibrionaceae</taxon>
        <taxon>Maridesulfovibrio</taxon>
    </lineage>
</organism>
<keyword evidence="3" id="KW-0732">Signal</keyword>
<evidence type="ECO:0008006" key="6">
    <source>
        <dbReference type="Google" id="ProtNLM"/>
    </source>
</evidence>
<keyword evidence="1" id="KW-0175">Coiled coil</keyword>
<dbReference type="Proteomes" id="UP000199053">
    <property type="component" value="Unassembled WGS sequence"/>
</dbReference>
<feature type="region of interest" description="Disordered" evidence="2">
    <location>
        <begin position="484"/>
        <end position="556"/>
    </location>
</feature>
<dbReference type="RefSeq" id="WP_092162913.1">
    <property type="nucleotide sequence ID" value="NZ_FNGA01000005.1"/>
</dbReference>
<keyword evidence="5" id="KW-1185">Reference proteome</keyword>
<feature type="coiled-coil region" evidence="1">
    <location>
        <begin position="220"/>
        <end position="254"/>
    </location>
</feature>
<evidence type="ECO:0000313" key="5">
    <source>
        <dbReference type="Proteomes" id="UP000199053"/>
    </source>
</evidence>